<dbReference type="AlphaFoldDB" id="C4GAX6"/>
<evidence type="ECO:0000313" key="1">
    <source>
        <dbReference type="EMBL" id="EEP28268.1"/>
    </source>
</evidence>
<gene>
    <name evidence="1" type="ORF">GCWU000342_01076</name>
</gene>
<protein>
    <submittedName>
        <fullName evidence="1">Uncharacterized protein</fullName>
    </submittedName>
</protein>
<organism evidence="1 2">
    <name type="scientific">Shuttleworthella satelles DSM 14600</name>
    <dbReference type="NCBI Taxonomy" id="626523"/>
    <lineage>
        <taxon>Bacteria</taxon>
        <taxon>Bacillati</taxon>
        <taxon>Bacillota</taxon>
        <taxon>Clostridia</taxon>
        <taxon>Lachnospirales</taxon>
        <taxon>Lachnospiraceae</taxon>
        <taxon>Shuttleworthella</taxon>
    </lineage>
</organism>
<dbReference type="EMBL" id="ACIP02000002">
    <property type="protein sequence ID" value="EEP28268.1"/>
    <property type="molecule type" value="Genomic_DNA"/>
</dbReference>
<evidence type="ECO:0000313" key="2">
    <source>
        <dbReference type="Proteomes" id="UP000003494"/>
    </source>
</evidence>
<comment type="caution">
    <text evidence="1">The sequence shown here is derived from an EMBL/GenBank/DDBJ whole genome shotgun (WGS) entry which is preliminary data.</text>
</comment>
<sequence length="39" mass="4673">MYFLLDMTMLLIWWILDISNVYHMGSISLCRTYSGFSYS</sequence>
<dbReference type="HOGENOM" id="CLU_3316950_0_0_9"/>
<dbReference type="STRING" id="626523.GCWU000342_01076"/>
<accession>C4GAX6</accession>
<dbReference type="Proteomes" id="UP000003494">
    <property type="component" value="Unassembled WGS sequence"/>
</dbReference>
<reference evidence="1" key="1">
    <citation type="submission" date="2009-04" db="EMBL/GenBank/DDBJ databases">
        <authorList>
            <person name="Weinstock G."/>
            <person name="Sodergren E."/>
            <person name="Clifton S."/>
            <person name="Fulton L."/>
            <person name="Fulton B."/>
            <person name="Courtney L."/>
            <person name="Fronick C."/>
            <person name="Harrison M."/>
            <person name="Strong C."/>
            <person name="Farmer C."/>
            <person name="Delahaunty K."/>
            <person name="Markovic C."/>
            <person name="Hall O."/>
            <person name="Minx P."/>
            <person name="Tomlinson C."/>
            <person name="Mitreva M."/>
            <person name="Nelson J."/>
            <person name="Hou S."/>
            <person name="Wollam A."/>
            <person name="Pepin K.H."/>
            <person name="Johnson M."/>
            <person name="Bhonagiri V."/>
            <person name="Nash W.E."/>
            <person name="Warren W."/>
            <person name="Chinwalla A."/>
            <person name="Mardis E.R."/>
            <person name="Wilson R.K."/>
        </authorList>
    </citation>
    <scope>NUCLEOTIDE SEQUENCE [LARGE SCALE GENOMIC DNA]</scope>
    <source>
        <strain evidence="1">DSM 14600</strain>
    </source>
</reference>
<keyword evidence="2" id="KW-1185">Reference proteome</keyword>
<proteinExistence type="predicted"/>
<name>C4GAX6_9FIRM</name>